<evidence type="ECO:0000313" key="3">
    <source>
        <dbReference type="Proteomes" id="UP000006591"/>
    </source>
</evidence>
<evidence type="ECO:0000313" key="2">
    <source>
        <dbReference type="EnsemblPlants" id="ONIVA01G42710.1"/>
    </source>
</evidence>
<dbReference type="AlphaFoldDB" id="A0A0E0FVZ3"/>
<sequence length="157" mass="16472">MSFSPTRGGGARRPFTHGEELASAPSLLPPPLSLSPFSLFLSPFSSSAGGGGCSRAVAATANGRADAASRRSGDEAPSGRSYGSSSSRRRDGSRHAHAHRDAFAAAAAYLDYIVDNADEFGGTRWAITKFSWDVKYAGVQILAARISRDSNKHLALT</sequence>
<dbReference type="OMA" id="AITKFSW"/>
<dbReference type="Proteomes" id="UP000006591">
    <property type="component" value="Chromosome 1"/>
</dbReference>
<dbReference type="SUPFAM" id="SSF48208">
    <property type="entry name" value="Six-hairpin glycosidases"/>
    <property type="match status" value="1"/>
</dbReference>
<feature type="region of interest" description="Disordered" evidence="1">
    <location>
        <begin position="1"/>
        <end position="27"/>
    </location>
</feature>
<dbReference type="InterPro" id="IPR008928">
    <property type="entry name" value="6-hairpin_glycosidase_sf"/>
</dbReference>
<accession>A0A0E0FVZ3</accession>
<feature type="compositionally biased region" description="Basic and acidic residues" evidence="1">
    <location>
        <begin position="88"/>
        <end position="97"/>
    </location>
</feature>
<proteinExistence type="predicted"/>
<dbReference type="GO" id="GO:0005975">
    <property type="term" value="P:carbohydrate metabolic process"/>
    <property type="evidence" value="ECO:0007669"/>
    <property type="project" value="InterPro"/>
</dbReference>
<dbReference type="EnsemblPlants" id="ONIVA01G42710.1">
    <property type="protein sequence ID" value="ONIVA01G42710.1"/>
    <property type="gene ID" value="ONIVA01G42710"/>
</dbReference>
<dbReference type="STRING" id="4536.A0A0E0FVZ3"/>
<reference evidence="2" key="1">
    <citation type="submission" date="2015-04" db="UniProtKB">
        <authorList>
            <consortium name="EnsemblPlants"/>
        </authorList>
    </citation>
    <scope>IDENTIFICATION</scope>
    <source>
        <strain evidence="2">SL10</strain>
    </source>
</reference>
<protein>
    <submittedName>
        <fullName evidence="2">Uncharacterized protein</fullName>
    </submittedName>
</protein>
<name>A0A0E0FVZ3_ORYNI</name>
<feature type="region of interest" description="Disordered" evidence="1">
    <location>
        <begin position="60"/>
        <end position="97"/>
    </location>
</feature>
<reference evidence="2" key="2">
    <citation type="submission" date="2018-04" db="EMBL/GenBank/DDBJ databases">
        <title>OnivRS2 (Oryza nivara Reference Sequence Version 2).</title>
        <authorList>
            <person name="Zhang J."/>
            <person name="Kudrna D."/>
            <person name="Lee S."/>
            <person name="Talag J."/>
            <person name="Rajasekar S."/>
            <person name="Welchert J."/>
            <person name="Hsing Y.-I."/>
            <person name="Wing R.A."/>
        </authorList>
    </citation>
    <scope>NUCLEOTIDE SEQUENCE [LARGE SCALE GENOMIC DNA]</scope>
</reference>
<evidence type="ECO:0000256" key="1">
    <source>
        <dbReference type="SAM" id="MobiDB-lite"/>
    </source>
</evidence>
<dbReference type="HOGENOM" id="CLU_1680722_0_0_1"/>
<dbReference type="Gramene" id="ONIVA01G42710.1">
    <property type="protein sequence ID" value="ONIVA01G42710.1"/>
    <property type="gene ID" value="ONIVA01G42710"/>
</dbReference>
<organism evidence="2">
    <name type="scientific">Oryza nivara</name>
    <name type="common">Indian wild rice</name>
    <name type="synonym">Oryza sativa f. spontanea</name>
    <dbReference type="NCBI Taxonomy" id="4536"/>
    <lineage>
        <taxon>Eukaryota</taxon>
        <taxon>Viridiplantae</taxon>
        <taxon>Streptophyta</taxon>
        <taxon>Embryophyta</taxon>
        <taxon>Tracheophyta</taxon>
        <taxon>Spermatophyta</taxon>
        <taxon>Magnoliopsida</taxon>
        <taxon>Liliopsida</taxon>
        <taxon>Poales</taxon>
        <taxon>Poaceae</taxon>
        <taxon>BOP clade</taxon>
        <taxon>Oryzoideae</taxon>
        <taxon>Oryzeae</taxon>
        <taxon>Oryzinae</taxon>
        <taxon>Oryza</taxon>
    </lineage>
</organism>
<keyword evidence="3" id="KW-1185">Reference proteome</keyword>